<dbReference type="AlphaFoldDB" id="A0A9W6F1L0"/>
<dbReference type="InterPro" id="IPR050273">
    <property type="entry name" value="GppA/Ppx_hydrolase"/>
</dbReference>
<dbReference type="PANTHER" id="PTHR30005">
    <property type="entry name" value="EXOPOLYPHOSPHATASE"/>
    <property type="match status" value="1"/>
</dbReference>
<feature type="region of interest" description="Disordered" evidence="1">
    <location>
        <begin position="290"/>
        <end position="318"/>
    </location>
</feature>
<feature type="compositionally biased region" description="Low complexity" evidence="1">
    <location>
        <begin position="188"/>
        <end position="198"/>
    </location>
</feature>
<feature type="domain" description="Ppx/GppA phosphatase N-terminal" evidence="2">
    <location>
        <begin position="377"/>
        <end position="427"/>
    </location>
</feature>
<reference evidence="3 4" key="1">
    <citation type="journal article" date="2023" name="Commun. Biol.">
        <title>Reorganization of the ancestral sex-determining regions during the evolution of trioecy in Pleodorina starrii.</title>
        <authorList>
            <person name="Takahashi K."/>
            <person name="Suzuki S."/>
            <person name="Kawai-Toyooka H."/>
            <person name="Yamamoto K."/>
            <person name="Hamaji T."/>
            <person name="Ootsuki R."/>
            <person name="Yamaguchi H."/>
            <person name="Kawachi M."/>
            <person name="Higashiyama T."/>
            <person name="Nozaki H."/>
        </authorList>
    </citation>
    <scope>NUCLEOTIDE SEQUENCE [LARGE SCALE GENOMIC DNA]</scope>
    <source>
        <strain evidence="3 4">NIES-4479</strain>
    </source>
</reference>
<dbReference type="SUPFAM" id="SSF53067">
    <property type="entry name" value="Actin-like ATPase domain"/>
    <property type="match status" value="2"/>
</dbReference>
<dbReference type="Gene3D" id="3.30.420.150">
    <property type="entry name" value="Exopolyphosphatase. Domain 2"/>
    <property type="match status" value="1"/>
</dbReference>
<dbReference type="Proteomes" id="UP001165080">
    <property type="component" value="Unassembled WGS sequence"/>
</dbReference>
<accession>A0A9W6F1L0</accession>
<feature type="region of interest" description="Disordered" evidence="1">
    <location>
        <begin position="513"/>
        <end position="537"/>
    </location>
</feature>
<evidence type="ECO:0000313" key="3">
    <source>
        <dbReference type="EMBL" id="GLC53293.1"/>
    </source>
</evidence>
<feature type="compositionally biased region" description="Low complexity" evidence="1">
    <location>
        <begin position="63"/>
        <end position="84"/>
    </location>
</feature>
<proteinExistence type="predicted"/>
<name>A0A9W6F1L0_9CHLO</name>
<dbReference type="GO" id="GO:0006357">
    <property type="term" value="P:regulation of transcription by RNA polymerase II"/>
    <property type="evidence" value="ECO:0007669"/>
    <property type="project" value="TreeGrafter"/>
</dbReference>
<dbReference type="PANTHER" id="PTHR30005:SF0">
    <property type="entry name" value="RETROGRADE REGULATION PROTEIN 2"/>
    <property type="match status" value="1"/>
</dbReference>
<evidence type="ECO:0000259" key="2">
    <source>
        <dbReference type="Pfam" id="PF02541"/>
    </source>
</evidence>
<feature type="region of interest" description="Disordered" evidence="1">
    <location>
        <begin position="103"/>
        <end position="128"/>
    </location>
</feature>
<evidence type="ECO:0000313" key="4">
    <source>
        <dbReference type="Proteomes" id="UP001165080"/>
    </source>
</evidence>
<dbReference type="InterPro" id="IPR003695">
    <property type="entry name" value="Ppx_GppA_N"/>
</dbReference>
<organism evidence="3 4">
    <name type="scientific">Pleodorina starrii</name>
    <dbReference type="NCBI Taxonomy" id="330485"/>
    <lineage>
        <taxon>Eukaryota</taxon>
        <taxon>Viridiplantae</taxon>
        <taxon>Chlorophyta</taxon>
        <taxon>core chlorophytes</taxon>
        <taxon>Chlorophyceae</taxon>
        <taxon>CS clade</taxon>
        <taxon>Chlamydomonadales</taxon>
        <taxon>Volvocaceae</taxon>
        <taxon>Pleodorina</taxon>
    </lineage>
</organism>
<dbReference type="InterPro" id="IPR043129">
    <property type="entry name" value="ATPase_NBD"/>
</dbReference>
<gene>
    <name evidence="3" type="primary">PLEST002289</name>
    <name evidence="3" type="ORF">PLESTB_000729100</name>
</gene>
<protein>
    <recommendedName>
        <fullName evidence="2">Ppx/GppA phosphatase N-terminal domain-containing protein</fullName>
    </recommendedName>
</protein>
<feature type="compositionally biased region" description="Pro residues" evidence="1">
    <location>
        <begin position="152"/>
        <end position="162"/>
    </location>
</feature>
<dbReference type="Gene3D" id="3.30.420.40">
    <property type="match status" value="1"/>
</dbReference>
<feature type="compositionally biased region" description="Low complexity" evidence="1">
    <location>
        <begin position="599"/>
        <end position="609"/>
    </location>
</feature>
<keyword evidence="4" id="KW-1185">Reference proteome</keyword>
<sequence>MRLLGSRLLGAARFPRPRQNASGPPCLPSRCAMRSAACTDKDPPLVGWADDWTAALERPSVGARSSAEPRASPSTSTTTRTSPPAALLAAVCPAAPRSPCGALPNPLPGAASDSPPDEREPFPEPFPMHYCSAAERDEWAAVLCSRDRAEPGPDPLPPPPPHTGASSAPADHRRSDTGLNHPSEPPQRGAAAEAPGAAAAAAREPAAAAAVLATAVAAGGAEVSAASATLPLKPALATVDGGGSRSGGSGGGSGGMVLAAIELGSHCTRAVLHDGRQELARLTYDTMLGQPSAQRDGCSKDSSSGGGGGSGGGGDLNPEALQRTLKALQSIMEAASTAAAAAEAGAAGTVDETAACANVAALDPRGESGRRPRIAARMVATAAVRNASVSSRTAFAEAAERLVGCSLEVLTGDEEGRLAWRGVVGGLQCLAPSGYAAVAAVTPQLHKDAEQRQHQQQQPRLLVVDMGGRSTEFVYGYKREDRPVAASLPLGCVSLHATACGLAAGGGRDGGNGGGGAVSELNARGGGDGTVSEPESPSLEALGACVLIARETVERLRADMPWLPTLHTGAVAVDAGGLHDPAPNVAGSAAVAATPAASAAASPPNGASPGKQPSKYTEGNATVNAASGGDGDGAVVVVFTGGTVTTLAALHQRLPYYDRARVHGSLLTSYDISAMMAQLAAPEGSAAALASYDWLTEARCRTLAAGCAGLLGVMAALGVDQVMVSDADLLDGLLADTLDGFVH</sequence>
<feature type="region of interest" description="Disordered" evidence="1">
    <location>
        <begin position="599"/>
        <end position="624"/>
    </location>
</feature>
<dbReference type="OrthoDB" id="550944at2759"/>
<evidence type="ECO:0000256" key="1">
    <source>
        <dbReference type="SAM" id="MobiDB-lite"/>
    </source>
</evidence>
<dbReference type="EMBL" id="BRXU01000007">
    <property type="protein sequence ID" value="GLC53293.1"/>
    <property type="molecule type" value="Genomic_DNA"/>
</dbReference>
<comment type="caution">
    <text evidence="3">The sequence shown here is derived from an EMBL/GenBank/DDBJ whole genome shotgun (WGS) entry which is preliminary data.</text>
</comment>
<dbReference type="Pfam" id="PF02541">
    <property type="entry name" value="Ppx-GppA"/>
    <property type="match status" value="1"/>
</dbReference>
<feature type="compositionally biased region" description="Gly residues" evidence="1">
    <location>
        <begin position="304"/>
        <end position="315"/>
    </location>
</feature>
<feature type="region of interest" description="Disordered" evidence="1">
    <location>
        <begin position="59"/>
        <end position="84"/>
    </location>
</feature>
<feature type="region of interest" description="Disordered" evidence="1">
    <location>
        <begin position="147"/>
        <end position="198"/>
    </location>
</feature>